<proteinExistence type="evidence at transcript level"/>
<sequence>MPTPSACASPPPSQPRPWRRRRPPPTFPPWAPSWGSPQCSWVVAEKIGAAGFMLKEVVRCPAPRSSSSRSWSFGQ</sequence>
<dbReference type="EMBL" id="BT038808">
    <property type="protein sequence ID" value="ACF83813.1"/>
    <property type="molecule type" value="mRNA"/>
</dbReference>
<evidence type="ECO:0000256" key="1">
    <source>
        <dbReference type="SAM" id="MobiDB-lite"/>
    </source>
</evidence>
<organism evidence="2">
    <name type="scientific">Zea mays</name>
    <name type="common">Maize</name>
    <dbReference type="NCBI Taxonomy" id="4577"/>
    <lineage>
        <taxon>Eukaryota</taxon>
        <taxon>Viridiplantae</taxon>
        <taxon>Streptophyta</taxon>
        <taxon>Embryophyta</taxon>
        <taxon>Tracheophyta</taxon>
        <taxon>Spermatophyta</taxon>
        <taxon>Magnoliopsida</taxon>
        <taxon>Liliopsida</taxon>
        <taxon>Poales</taxon>
        <taxon>Poaceae</taxon>
        <taxon>PACMAD clade</taxon>
        <taxon>Panicoideae</taxon>
        <taxon>Andropogonodae</taxon>
        <taxon>Andropogoneae</taxon>
        <taxon>Tripsacinae</taxon>
        <taxon>Zea</taxon>
    </lineage>
</organism>
<feature type="compositionally biased region" description="Pro residues" evidence="1">
    <location>
        <begin position="1"/>
        <end position="15"/>
    </location>
</feature>
<evidence type="ECO:0000313" key="2">
    <source>
        <dbReference type="EMBL" id="ACF83813.1"/>
    </source>
</evidence>
<dbReference type="AlphaFoldDB" id="B4FNX0"/>
<name>B4FNX0_MAIZE</name>
<feature type="region of interest" description="Disordered" evidence="1">
    <location>
        <begin position="1"/>
        <end position="34"/>
    </location>
</feature>
<protein>
    <submittedName>
        <fullName evidence="2">Uncharacterized protein</fullName>
    </submittedName>
</protein>
<accession>B4FNX0</accession>
<reference evidence="2" key="1">
    <citation type="journal article" date="2009" name="PLoS Genet.">
        <title>Sequencing, mapping, and analysis of 27,455 maize full-length cDNAs.</title>
        <authorList>
            <person name="Soderlund C."/>
            <person name="Descour A."/>
            <person name="Kudrna D."/>
            <person name="Bomhoff M."/>
            <person name="Boyd L."/>
            <person name="Currie J."/>
            <person name="Angelova A."/>
            <person name="Collura K."/>
            <person name="Wissotski M."/>
            <person name="Ashley E."/>
            <person name="Morrow D."/>
            <person name="Fernandes J."/>
            <person name="Walbot V."/>
            <person name="Yu Y."/>
        </authorList>
    </citation>
    <scope>NUCLEOTIDE SEQUENCE</scope>
    <source>
        <strain evidence="2">B73</strain>
    </source>
</reference>